<evidence type="ECO:0000256" key="3">
    <source>
        <dbReference type="ARBA" id="ARBA00023172"/>
    </source>
</evidence>
<dbReference type="InterPro" id="IPR010998">
    <property type="entry name" value="Integrase_recombinase_N"/>
</dbReference>
<dbReference type="SUPFAM" id="SSF56349">
    <property type="entry name" value="DNA breaking-rejoining enzymes"/>
    <property type="match status" value="1"/>
</dbReference>
<dbReference type="InterPro" id="IPR013762">
    <property type="entry name" value="Integrase-like_cat_sf"/>
</dbReference>
<dbReference type="PANTHER" id="PTHR30349">
    <property type="entry name" value="PHAGE INTEGRASE-RELATED"/>
    <property type="match status" value="1"/>
</dbReference>
<keyword evidence="3" id="KW-0233">DNA recombination</keyword>
<dbReference type="Gene3D" id="1.10.443.10">
    <property type="entry name" value="Intergrase catalytic core"/>
    <property type="match status" value="1"/>
</dbReference>
<dbReference type="PROSITE" id="PS51898">
    <property type="entry name" value="TYR_RECOMBINASE"/>
    <property type="match status" value="1"/>
</dbReference>
<dbReference type="RefSeq" id="WP_316967911.1">
    <property type="nucleotide sequence ID" value="NZ_JARFPL010000002.1"/>
</dbReference>
<dbReference type="InterPro" id="IPR050090">
    <property type="entry name" value="Tyrosine_recombinase_XerCD"/>
</dbReference>
<keyword evidence="8" id="KW-1185">Reference proteome</keyword>
<proteinExistence type="predicted"/>
<dbReference type="InterPro" id="IPR002104">
    <property type="entry name" value="Integrase_catalytic"/>
</dbReference>
<keyword evidence="1" id="KW-0229">DNA integration</keyword>
<evidence type="ECO:0000256" key="4">
    <source>
        <dbReference type="PROSITE-ProRule" id="PRU01248"/>
    </source>
</evidence>
<evidence type="ECO:0000256" key="2">
    <source>
        <dbReference type="ARBA" id="ARBA00023125"/>
    </source>
</evidence>
<protein>
    <submittedName>
        <fullName evidence="7">Tyrosine-type recombinase/integrase</fullName>
    </submittedName>
</protein>
<evidence type="ECO:0000256" key="1">
    <source>
        <dbReference type="ARBA" id="ARBA00022908"/>
    </source>
</evidence>
<dbReference type="EMBL" id="JARFPL010000002">
    <property type="protein sequence ID" value="MDF0592202.1"/>
    <property type="molecule type" value="Genomic_DNA"/>
</dbReference>
<dbReference type="Gene3D" id="1.10.150.130">
    <property type="match status" value="1"/>
</dbReference>
<dbReference type="PROSITE" id="PS51900">
    <property type="entry name" value="CB"/>
    <property type="match status" value="1"/>
</dbReference>
<organism evidence="7 8">
    <name type="scientific">Candidatus Methanocrinis alkalitolerans</name>
    <dbReference type="NCBI Taxonomy" id="3033395"/>
    <lineage>
        <taxon>Archaea</taxon>
        <taxon>Methanobacteriati</taxon>
        <taxon>Methanobacteriota</taxon>
        <taxon>Stenosarchaea group</taxon>
        <taxon>Methanomicrobia</taxon>
        <taxon>Methanotrichales</taxon>
        <taxon>Methanotrichaceae</taxon>
        <taxon>Methanocrinis</taxon>
    </lineage>
</organism>
<dbReference type="PANTHER" id="PTHR30349:SF92">
    <property type="entry name" value="SITE-SPECIFIC RECOMBINASE"/>
    <property type="match status" value="1"/>
</dbReference>
<dbReference type="InterPro" id="IPR044068">
    <property type="entry name" value="CB"/>
</dbReference>
<name>A0ABT5XC13_9EURY</name>
<evidence type="ECO:0000259" key="5">
    <source>
        <dbReference type="PROSITE" id="PS51898"/>
    </source>
</evidence>
<keyword evidence="2 4" id="KW-0238">DNA-binding</keyword>
<dbReference type="Proteomes" id="UP001215956">
    <property type="component" value="Unassembled WGS sequence"/>
</dbReference>
<dbReference type="Pfam" id="PF00589">
    <property type="entry name" value="Phage_integrase"/>
    <property type="match status" value="1"/>
</dbReference>
<evidence type="ECO:0000313" key="7">
    <source>
        <dbReference type="EMBL" id="MDF0592202.1"/>
    </source>
</evidence>
<feature type="domain" description="Tyr recombinase" evidence="5">
    <location>
        <begin position="114"/>
        <end position="299"/>
    </location>
</feature>
<evidence type="ECO:0000313" key="8">
    <source>
        <dbReference type="Proteomes" id="UP001215956"/>
    </source>
</evidence>
<feature type="domain" description="Core-binding (CB)" evidence="6">
    <location>
        <begin position="1"/>
        <end position="86"/>
    </location>
</feature>
<accession>A0ABT5XC13</accession>
<comment type="caution">
    <text evidence="7">The sequence shown here is derived from an EMBL/GenBank/DDBJ whole genome shotgun (WGS) entry which is preliminary data.</text>
</comment>
<dbReference type="Pfam" id="PF13495">
    <property type="entry name" value="Phage_int_SAM_4"/>
    <property type="match status" value="1"/>
</dbReference>
<sequence>MAMDRLIEGFLQDCAIRGMTKRSVESYHSSLKNFAIYVAEQAISIVEVDKNALRGYIEHLRLYKGFTMRTIEANFSAISSFYEYLVFEGIVSANPVIPIRKRYIKRYKNNDDARTRKLISADEMAMLINSTIDIRDKAIITLLAKTGIRRNELITLDLYDVDFVEQKIRLKPTAKRKNRTIFFDEETAFLLRRWLKIRIGMNLKDDPALFLNAYGGRLNRNGIYDAVVKAAERVGLHDPKSDRLEDHFTPHCCRHWFTTHLRRAGMPREFIQELRGDARRETIDIYDHIDEKELRESYLAHIPQLGI</sequence>
<gene>
    <name evidence="7" type="ORF">P0O24_01205</name>
</gene>
<dbReference type="InterPro" id="IPR011010">
    <property type="entry name" value="DNA_brk_join_enz"/>
</dbReference>
<reference evidence="7 8" key="1">
    <citation type="submission" date="2023-03" db="EMBL/GenBank/DDBJ databases">
        <title>Whole genome sequencing of Methanotrichaceae archaeon M04Ac.</title>
        <authorList>
            <person name="Khomyakova M.A."/>
            <person name="Merkel A.Y."/>
            <person name="Slobodkin A.I."/>
        </authorList>
    </citation>
    <scope>NUCLEOTIDE SEQUENCE [LARGE SCALE GENOMIC DNA]</scope>
    <source>
        <strain evidence="7 8">M04Ac</strain>
    </source>
</reference>
<dbReference type="InterPro" id="IPR004107">
    <property type="entry name" value="Integrase_SAM-like_N"/>
</dbReference>
<evidence type="ECO:0000259" key="6">
    <source>
        <dbReference type="PROSITE" id="PS51900"/>
    </source>
</evidence>